<dbReference type="InterPro" id="IPR010359">
    <property type="entry name" value="IrrE_HExxH"/>
</dbReference>
<dbReference type="PANTHER" id="PTHR43236:SF1">
    <property type="entry name" value="BLL7220 PROTEIN"/>
    <property type="match status" value="1"/>
</dbReference>
<dbReference type="PANTHER" id="PTHR43236">
    <property type="entry name" value="ANTITOXIN HIGA1"/>
    <property type="match status" value="1"/>
</dbReference>
<dbReference type="Proteomes" id="UP000614261">
    <property type="component" value="Unassembled WGS sequence"/>
</dbReference>
<feature type="domain" description="IrrE N-terminal-like" evidence="1">
    <location>
        <begin position="54"/>
        <end position="166"/>
    </location>
</feature>
<protein>
    <recommendedName>
        <fullName evidence="1">IrrE N-terminal-like domain-containing protein</fullName>
    </recommendedName>
</protein>
<dbReference type="Pfam" id="PF06114">
    <property type="entry name" value="Peptidase_M78"/>
    <property type="match status" value="1"/>
</dbReference>
<dbReference type="Gene3D" id="1.10.10.2910">
    <property type="match status" value="1"/>
</dbReference>
<dbReference type="InterPro" id="IPR052345">
    <property type="entry name" value="Rad_response_metalloprotease"/>
</dbReference>
<sequence>MFDDWISDRYGRPEANLKLVPMNEPNPVEAAARVRAHWGIGSRPIGNAINLLETNGIRVFSLAEETRHLDAYSLWRDEKPYIFLNMTKTMERTRHDAFHELGHLVMHRHTGSKHKMAEFEADTFASAFLMPEEDLKAEIPYFRSLDHLIEKKRRWGVSAASLNFALNRIQRISDWNYRGNYIALGKIGKSVEPNPLPPETSQIWTKILRDLWTRGLPLSRIARELNLPEKELNDLLFGIASTLDKPQVEREPHVV</sequence>
<accession>A0ABQ1IT76</accession>
<comment type="caution">
    <text evidence="2">The sequence shown here is derived from an EMBL/GenBank/DDBJ whole genome shotgun (WGS) entry which is preliminary data.</text>
</comment>
<evidence type="ECO:0000313" key="2">
    <source>
        <dbReference type="EMBL" id="GGB51485.1"/>
    </source>
</evidence>
<name>A0ABQ1IT76_9SPHN</name>
<proteinExistence type="predicted"/>
<evidence type="ECO:0000313" key="3">
    <source>
        <dbReference type="Proteomes" id="UP000614261"/>
    </source>
</evidence>
<organism evidence="2 3">
    <name type="scientific">Blastomonas aquatica</name>
    <dbReference type="NCBI Taxonomy" id="1510276"/>
    <lineage>
        <taxon>Bacteria</taxon>
        <taxon>Pseudomonadati</taxon>
        <taxon>Pseudomonadota</taxon>
        <taxon>Alphaproteobacteria</taxon>
        <taxon>Sphingomonadales</taxon>
        <taxon>Sphingomonadaceae</taxon>
        <taxon>Blastomonas</taxon>
    </lineage>
</organism>
<reference evidence="3" key="1">
    <citation type="journal article" date="2019" name="Int. J. Syst. Evol. Microbiol.">
        <title>The Global Catalogue of Microorganisms (GCM) 10K type strain sequencing project: providing services to taxonomists for standard genome sequencing and annotation.</title>
        <authorList>
            <consortium name="The Broad Institute Genomics Platform"/>
            <consortium name="The Broad Institute Genome Sequencing Center for Infectious Disease"/>
            <person name="Wu L."/>
            <person name="Ma J."/>
        </authorList>
    </citation>
    <scope>NUCLEOTIDE SEQUENCE [LARGE SCALE GENOMIC DNA]</scope>
    <source>
        <strain evidence="3">CGMCC 1.12851</strain>
    </source>
</reference>
<evidence type="ECO:0000259" key="1">
    <source>
        <dbReference type="Pfam" id="PF06114"/>
    </source>
</evidence>
<gene>
    <name evidence="2" type="ORF">GCM10010833_02750</name>
</gene>
<keyword evidence="3" id="KW-1185">Reference proteome</keyword>
<dbReference type="EMBL" id="BMGD01000001">
    <property type="protein sequence ID" value="GGB51485.1"/>
    <property type="molecule type" value="Genomic_DNA"/>
</dbReference>